<dbReference type="RefSeq" id="WP_152791542.1">
    <property type="nucleotide sequence ID" value="NZ_BAABEQ010000026.1"/>
</dbReference>
<name>A0A5N8WIG2_9ACTN</name>
<sequence>MAELDVALIGAGGIARTHLPAWTALGARVRVYSPDGRAPALAREFGQSAAGSREEAVEGADVVDVCTPTDTHPEITLAAVAAGAHVLCEKPLALHPADAAEMAAAAGAAGVRLYPGHVVRWFPAYARLHTLVTGGGLGRVAVARFTRTGRYPTWSDWFADPARSGGILVDQMIHDMDIARWLFGEVVRVHARQSGHLTAPAPEGAVATGTAVLTHATGALTQVVGVWAPPATPFRTTFHIAGTGGTVRHDSLASPGLRVVGTAGQGAGAAEGIPSGDFGESPYLAQIREFADAFAGGAEPRVSAADGVAAVRIAAAAAESARTGRAVELAAPLAADGATDATPEGASA</sequence>
<keyword evidence="4" id="KW-1185">Reference proteome</keyword>
<dbReference type="SUPFAM" id="SSF51735">
    <property type="entry name" value="NAD(P)-binding Rossmann-fold domains"/>
    <property type="match status" value="1"/>
</dbReference>
<proteinExistence type="predicted"/>
<dbReference type="InterPro" id="IPR036291">
    <property type="entry name" value="NAD(P)-bd_dom_sf"/>
</dbReference>
<dbReference type="InterPro" id="IPR055170">
    <property type="entry name" value="GFO_IDH_MocA-like_dom"/>
</dbReference>
<organism evidence="3 4">
    <name type="scientific">Streptomyces phyllanthi</name>
    <dbReference type="NCBI Taxonomy" id="1803180"/>
    <lineage>
        <taxon>Bacteria</taxon>
        <taxon>Bacillati</taxon>
        <taxon>Actinomycetota</taxon>
        <taxon>Actinomycetes</taxon>
        <taxon>Kitasatosporales</taxon>
        <taxon>Streptomycetaceae</taxon>
        <taxon>Streptomyces</taxon>
    </lineage>
</organism>
<dbReference type="OrthoDB" id="179913at2"/>
<evidence type="ECO:0000259" key="1">
    <source>
        <dbReference type="Pfam" id="PF01408"/>
    </source>
</evidence>
<dbReference type="EMBL" id="VJZE01000622">
    <property type="protein sequence ID" value="MPY46298.1"/>
    <property type="molecule type" value="Genomic_DNA"/>
</dbReference>
<dbReference type="AlphaFoldDB" id="A0A5N8WIG2"/>
<dbReference type="PANTHER" id="PTHR43708">
    <property type="entry name" value="CONSERVED EXPRESSED OXIDOREDUCTASE (EUROFUNG)"/>
    <property type="match status" value="1"/>
</dbReference>
<dbReference type="Gene3D" id="3.40.50.720">
    <property type="entry name" value="NAD(P)-binding Rossmann-like Domain"/>
    <property type="match status" value="1"/>
</dbReference>
<dbReference type="SUPFAM" id="SSF55347">
    <property type="entry name" value="Glyceraldehyde-3-phosphate dehydrogenase-like, C-terminal domain"/>
    <property type="match status" value="1"/>
</dbReference>
<dbReference type="Gene3D" id="3.30.360.10">
    <property type="entry name" value="Dihydrodipicolinate Reductase, domain 2"/>
    <property type="match status" value="1"/>
</dbReference>
<protein>
    <submittedName>
        <fullName evidence="3">Gfo/Idh/MocA family oxidoreductase</fullName>
    </submittedName>
</protein>
<dbReference type="PANTHER" id="PTHR43708:SF8">
    <property type="entry name" value="OXIDOREDUCTASE"/>
    <property type="match status" value="1"/>
</dbReference>
<accession>A0A5N8WIG2</accession>
<dbReference type="Pfam" id="PF01408">
    <property type="entry name" value="GFO_IDH_MocA"/>
    <property type="match status" value="1"/>
</dbReference>
<evidence type="ECO:0000259" key="2">
    <source>
        <dbReference type="Pfam" id="PF22725"/>
    </source>
</evidence>
<gene>
    <name evidence="3" type="ORF">FNH04_42270</name>
</gene>
<evidence type="ECO:0000313" key="3">
    <source>
        <dbReference type="EMBL" id="MPY46298.1"/>
    </source>
</evidence>
<feature type="domain" description="GFO/IDH/MocA-like oxidoreductase" evidence="2">
    <location>
        <begin position="125"/>
        <end position="248"/>
    </location>
</feature>
<dbReference type="GO" id="GO:0000166">
    <property type="term" value="F:nucleotide binding"/>
    <property type="evidence" value="ECO:0007669"/>
    <property type="project" value="InterPro"/>
</dbReference>
<dbReference type="InterPro" id="IPR000683">
    <property type="entry name" value="Gfo/Idh/MocA-like_OxRdtase_N"/>
</dbReference>
<feature type="domain" description="Gfo/Idh/MocA-like oxidoreductase N-terminal" evidence="1">
    <location>
        <begin position="5"/>
        <end position="117"/>
    </location>
</feature>
<comment type="caution">
    <text evidence="3">The sequence shown here is derived from an EMBL/GenBank/DDBJ whole genome shotgun (WGS) entry which is preliminary data.</text>
</comment>
<evidence type="ECO:0000313" key="4">
    <source>
        <dbReference type="Proteomes" id="UP000326979"/>
    </source>
</evidence>
<dbReference type="Pfam" id="PF22725">
    <property type="entry name" value="GFO_IDH_MocA_C3"/>
    <property type="match status" value="1"/>
</dbReference>
<dbReference type="InterPro" id="IPR051317">
    <property type="entry name" value="Gfo/Idh/MocA_oxidoreduct"/>
</dbReference>
<reference evidence="3 4" key="1">
    <citation type="submission" date="2019-07" db="EMBL/GenBank/DDBJ databases">
        <title>New species of Amycolatopsis and Streptomyces.</title>
        <authorList>
            <person name="Duangmal K."/>
            <person name="Teo W.F.A."/>
            <person name="Lipun K."/>
        </authorList>
    </citation>
    <scope>NUCLEOTIDE SEQUENCE [LARGE SCALE GENOMIC DNA]</scope>
    <source>
        <strain evidence="3 4">TISTR 2346</strain>
    </source>
</reference>
<dbReference type="Proteomes" id="UP000326979">
    <property type="component" value="Unassembled WGS sequence"/>
</dbReference>